<organism evidence="2">
    <name type="scientific">Bradyrhizobium sp. LLZ17</name>
    <dbReference type="NCBI Taxonomy" id="3239388"/>
    <lineage>
        <taxon>Bacteria</taxon>
        <taxon>Pseudomonadati</taxon>
        <taxon>Pseudomonadota</taxon>
        <taxon>Alphaproteobacteria</taxon>
        <taxon>Hyphomicrobiales</taxon>
        <taxon>Nitrobacteraceae</taxon>
        <taxon>Bradyrhizobium</taxon>
    </lineage>
</organism>
<gene>
    <name evidence="2" type="ORF">AB8Z38_35845</name>
</gene>
<sequence>MFEDLRALAQPGALIATGLVLLLFAAGDAAIIIAVKGWPPL</sequence>
<dbReference type="EMBL" id="CP165734">
    <property type="protein sequence ID" value="XDV57804.1"/>
    <property type="molecule type" value="Genomic_DNA"/>
</dbReference>
<evidence type="ECO:0000313" key="2">
    <source>
        <dbReference type="EMBL" id="XDV57804.1"/>
    </source>
</evidence>
<proteinExistence type="predicted"/>
<feature type="transmembrane region" description="Helical" evidence="1">
    <location>
        <begin position="12"/>
        <end position="35"/>
    </location>
</feature>
<dbReference type="RefSeq" id="WP_369722241.1">
    <property type="nucleotide sequence ID" value="NZ_CP165734.1"/>
</dbReference>
<keyword evidence="1" id="KW-1133">Transmembrane helix</keyword>
<evidence type="ECO:0000256" key="1">
    <source>
        <dbReference type="SAM" id="Phobius"/>
    </source>
</evidence>
<reference evidence="2" key="1">
    <citation type="submission" date="2024-08" db="EMBL/GenBank/DDBJ databases">
        <authorList>
            <person name="Chaddad Z."/>
            <person name="Lamrabet M."/>
            <person name="Bouhnik O."/>
            <person name="Alami S."/>
            <person name="Wipf D."/>
            <person name="Courty P.E."/>
            <person name="Missbah El Idrissi M."/>
        </authorList>
    </citation>
    <scope>NUCLEOTIDE SEQUENCE</scope>
    <source>
        <strain evidence="2">LLZ17</strain>
    </source>
</reference>
<protein>
    <submittedName>
        <fullName evidence="2">Uncharacterized protein</fullName>
    </submittedName>
</protein>
<accession>A0AB39XL00</accession>
<name>A0AB39XL00_9BRAD</name>
<dbReference type="AlphaFoldDB" id="A0AB39XL00"/>
<keyword evidence="1" id="KW-0472">Membrane</keyword>
<keyword evidence="1" id="KW-0812">Transmembrane</keyword>